<keyword evidence="8" id="KW-1185">Reference proteome</keyword>
<keyword evidence="6" id="KW-0915">Sodium</keyword>
<sequence length="450" mass="47438">MGLSQRRHSDDRKAPLIRPVVEPFDTFVHAESSGGLLLLGATVVAMLWANSPWAASYAGLWSTPISLVVGSHGLTETLLEWINDGLMAMFFFVIGLEIKREVLVGELASWRRAAFPLVAALGGTIVPASLYLLVNGTGPGAAGWGIPMATDIAFALGVLALLGPRVPLSLKVFLTALAIGDDLMAVLVIALFYTSTISWLNLGIGALFLLLLMAANVVGIRHPLVYALLGIGGLWLAFLLSGVHATIAGVLAAMTIPARTCVSGSEFVARGQALLKRFEEVTSADRPPLANTERHQVTQRLEMEVKDVETPLQRLEHALHPWVTVVVMPLFALANAGITLDANGWTHLTHPVALGIMAGLFVGKPVGILLATWAALRVGLVSMPEGVTWRQLAGIGVLAGIGFTMSLFIAGLAFPPGPLQLSAKVGILCASTVAGMVGWVWLRGSGRAAG</sequence>
<comment type="function">
    <text evidence="6">Na(+)/H(+) antiporter that extrudes sodium in exchange for external protons.</text>
</comment>
<evidence type="ECO:0000256" key="3">
    <source>
        <dbReference type="ARBA" id="ARBA00022692"/>
    </source>
</evidence>
<protein>
    <recommendedName>
        <fullName evidence="6">Na(+)/H(+) antiporter NhaA</fullName>
    </recommendedName>
    <alternativeName>
        <fullName evidence="6">Sodium/proton antiporter NhaA</fullName>
    </alternativeName>
</protein>
<dbReference type="InterPro" id="IPR004670">
    <property type="entry name" value="NhaA"/>
</dbReference>
<keyword evidence="4 6" id="KW-1133">Transmembrane helix</keyword>
<dbReference type="HAMAP" id="MF_01844">
    <property type="entry name" value="NhaA"/>
    <property type="match status" value="1"/>
</dbReference>
<keyword evidence="3 6" id="KW-0812">Transmembrane</keyword>
<keyword evidence="6" id="KW-0406">Ion transport</keyword>
<keyword evidence="5 6" id="KW-0472">Membrane</keyword>
<dbReference type="RefSeq" id="WP_213041703.1">
    <property type="nucleotide sequence ID" value="NZ_CAJNBJ010000002.1"/>
</dbReference>
<keyword evidence="2 6" id="KW-1003">Cell membrane</keyword>
<evidence type="ECO:0000256" key="6">
    <source>
        <dbReference type="HAMAP-Rule" id="MF_01844"/>
    </source>
</evidence>
<feature type="transmembrane region" description="Helical" evidence="6">
    <location>
        <begin position="36"/>
        <end position="58"/>
    </location>
</feature>
<feature type="transmembrane region" description="Helical" evidence="6">
    <location>
        <begin position="319"/>
        <end position="340"/>
    </location>
</feature>
<reference evidence="7 8" key="1">
    <citation type="submission" date="2021-02" db="EMBL/GenBank/DDBJ databases">
        <authorList>
            <person name="Han P."/>
        </authorList>
    </citation>
    <scope>NUCLEOTIDE SEQUENCE [LARGE SCALE GENOMIC DNA]</scope>
    <source>
        <strain evidence="7">Candidatus Nitrospira sp. ZN2</strain>
    </source>
</reference>
<feature type="transmembrane region" description="Helical" evidence="6">
    <location>
        <begin position="421"/>
        <end position="442"/>
    </location>
</feature>
<dbReference type="EMBL" id="CAJNBJ010000002">
    <property type="protein sequence ID" value="CAE6730907.1"/>
    <property type="molecule type" value="Genomic_DNA"/>
</dbReference>
<feature type="transmembrane region" description="Helical" evidence="6">
    <location>
        <begin position="395"/>
        <end position="414"/>
    </location>
</feature>
<dbReference type="Proteomes" id="UP000675880">
    <property type="component" value="Unassembled WGS sequence"/>
</dbReference>
<feature type="transmembrane region" description="Helical" evidence="6">
    <location>
        <begin position="110"/>
        <end position="132"/>
    </location>
</feature>
<feature type="transmembrane region" description="Helical" evidence="6">
    <location>
        <begin position="144"/>
        <end position="163"/>
    </location>
</feature>
<comment type="catalytic activity">
    <reaction evidence="6">
        <text>Na(+)(in) + 2 H(+)(out) = Na(+)(out) + 2 H(+)(in)</text>
        <dbReference type="Rhea" id="RHEA:29251"/>
        <dbReference type="ChEBI" id="CHEBI:15378"/>
        <dbReference type="ChEBI" id="CHEBI:29101"/>
    </reaction>
</comment>
<dbReference type="PANTHER" id="PTHR30341">
    <property type="entry name" value="SODIUM ION/PROTON ANTIPORTER NHAA-RELATED"/>
    <property type="match status" value="1"/>
</dbReference>
<evidence type="ECO:0000313" key="8">
    <source>
        <dbReference type="Proteomes" id="UP000675880"/>
    </source>
</evidence>
<keyword evidence="6" id="KW-0050">Antiport</keyword>
<comment type="subcellular location">
    <subcellularLocation>
        <location evidence="1">Cell inner membrane</location>
        <topology evidence="1">Multi-pass membrane protein</topology>
    </subcellularLocation>
    <subcellularLocation>
        <location evidence="6">Cell membrane</location>
        <topology evidence="6">Multi-pass membrane protein</topology>
    </subcellularLocation>
</comment>
<dbReference type="Gene3D" id="1.20.1530.10">
    <property type="entry name" value="Na+/H+ antiporter like domain"/>
    <property type="match status" value="1"/>
</dbReference>
<evidence type="ECO:0000256" key="1">
    <source>
        <dbReference type="ARBA" id="ARBA00004429"/>
    </source>
</evidence>
<gene>
    <name evidence="6 7" type="primary">nhaA</name>
    <name evidence="7" type="ORF">NSPZN2_100355</name>
</gene>
<accession>A0ABN7L8D3</accession>
<comment type="similarity">
    <text evidence="6">Belongs to the NhaA Na(+)/H(+) (TC 2.A.33) antiporter family.</text>
</comment>
<dbReference type="Pfam" id="PF06965">
    <property type="entry name" value="Na_H_antiport_1"/>
    <property type="match status" value="1"/>
</dbReference>
<keyword evidence="6" id="KW-0739">Sodium transport</keyword>
<feature type="transmembrane region" description="Helical" evidence="6">
    <location>
        <begin position="199"/>
        <end position="218"/>
    </location>
</feature>
<evidence type="ECO:0000256" key="5">
    <source>
        <dbReference type="ARBA" id="ARBA00023136"/>
    </source>
</evidence>
<feature type="transmembrane region" description="Helical" evidence="6">
    <location>
        <begin position="172"/>
        <end position="193"/>
    </location>
</feature>
<proteinExistence type="inferred from homology"/>
<dbReference type="NCBIfam" id="TIGR00773">
    <property type="entry name" value="NhaA"/>
    <property type="match status" value="1"/>
</dbReference>
<feature type="transmembrane region" description="Helical" evidence="6">
    <location>
        <begin position="225"/>
        <end position="247"/>
    </location>
</feature>
<comment type="caution">
    <text evidence="7">The sequence shown here is derived from an EMBL/GenBank/DDBJ whole genome shotgun (WGS) entry which is preliminary data.</text>
</comment>
<dbReference type="InterPro" id="IPR023171">
    <property type="entry name" value="Na/H_antiporter_dom_sf"/>
</dbReference>
<feature type="transmembrane region" description="Helical" evidence="6">
    <location>
        <begin position="352"/>
        <end position="375"/>
    </location>
</feature>
<feature type="transmembrane region" description="Helical" evidence="6">
    <location>
        <begin position="78"/>
        <end position="98"/>
    </location>
</feature>
<keyword evidence="6" id="KW-0813">Transport</keyword>
<organism evidence="7 8">
    <name type="scientific">Nitrospira defluvii</name>
    <dbReference type="NCBI Taxonomy" id="330214"/>
    <lineage>
        <taxon>Bacteria</taxon>
        <taxon>Pseudomonadati</taxon>
        <taxon>Nitrospirota</taxon>
        <taxon>Nitrospiria</taxon>
        <taxon>Nitrospirales</taxon>
        <taxon>Nitrospiraceae</taxon>
        <taxon>Nitrospira</taxon>
    </lineage>
</organism>
<name>A0ABN7L8D3_9BACT</name>
<evidence type="ECO:0000256" key="2">
    <source>
        <dbReference type="ARBA" id="ARBA00022475"/>
    </source>
</evidence>
<dbReference type="PANTHER" id="PTHR30341:SF0">
    <property type="entry name" value="NA(+)_H(+) ANTIPORTER NHAA"/>
    <property type="match status" value="1"/>
</dbReference>
<evidence type="ECO:0000256" key="4">
    <source>
        <dbReference type="ARBA" id="ARBA00022989"/>
    </source>
</evidence>
<evidence type="ECO:0000313" key="7">
    <source>
        <dbReference type="EMBL" id="CAE6730907.1"/>
    </source>
</evidence>